<proteinExistence type="predicted"/>
<evidence type="ECO:0000313" key="3">
    <source>
        <dbReference type="Proteomes" id="UP000831532"/>
    </source>
</evidence>
<feature type="domain" description="Spore coat protein U/FanG" evidence="1">
    <location>
        <begin position="52"/>
        <end position="191"/>
    </location>
</feature>
<evidence type="ECO:0000313" key="2">
    <source>
        <dbReference type="EMBL" id="UOD27943.1"/>
    </source>
</evidence>
<dbReference type="PANTHER" id="PTHR37089">
    <property type="entry name" value="PROTEIN U-RELATED"/>
    <property type="match status" value="1"/>
</dbReference>
<dbReference type="SMART" id="SM00972">
    <property type="entry name" value="SCPU"/>
    <property type="match status" value="2"/>
</dbReference>
<evidence type="ECO:0000259" key="1">
    <source>
        <dbReference type="Pfam" id="PF05229"/>
    </source>
</evidence>
<keyword evidence="3" id="KW-1185">Reference proteome</keyword>
<dbReference type="Pfam" id="PF05229">
    <property type="entry name" value="SCPU"/>
    <property type="match status" value="2"/>
</dbReference>
<organism evidence="2 3">
    <name type="scientific">Massilia violaceinigra</name>
    <dbReference type="NCBI Taxonomy" id="2045208"/>
    <lineage>
        <taxon>Bacteria</taxon>
        <taxon>Pseudomonadati</taxon>
        <taxon>Pseudomonadota</taxon>
        <taxon>Betaproteobacteria</taxon>
        <taxon>Burkholderiales</taxon>
        <taxon>Oxalobacteraceae</taxon>
        <taxon>Telluria group</taxon>
        <taxon>Massilia</taxon>
    </lineage>
</organism>
<dbReference type="EMBL" id="CP063361">
    <property type="protein sequence ID" value="UOD27943.1"/>
    <property type="molecule type" value="Genomic_DNA"/>
</dbReference>
<dbReference type="Proteomes" id="UP000831532">
    <property type="component" value="Chromosome"/>
</dbReference>
<name>A0ABY3ZZV2_9BURK</name>
<dbReference type="InterPro" id="IPR007893">
    <property type="entry name" value="Spore_coat_U/FanG"/>
</dbReference>
<gene>
    <name evidence="2" type="ORF">INH39_20970</name>
</gene>
<feature type="domain" description="Spore coat protein U/FanG" evidence="1">
    <location>
        <begin position="232"/>
        <end position="364"/>
    </location>
</feature>
<reference evidence="2 3" key="1">
    <citation type="submission" date="2020-10" db="EMBL/GenBank/DDBJ databases">
        <title>Genome analysis of Massilia species.</title>
        <authorList>
            <person name="Jung D.-H."/>
        </authorList>
    </citation>
    <scope>NUCLEOTIDE SEQUENCE [LARGE SCALE GENOMIC DNA]</scope>
    <source>
        <strain evidence="3">sipir</strain>
    </source>
</reference>
<protein>
    <submittedName>
        <fullName evidence="2">Spore coat U domain-containing protein</fullName>
    </submittedName>
</protein>
<dbReference type="RefSeq" id="WP_243489143.1">
    <property type="nucleotide sequence ID" value="NZ_CP063361.1"/>
</dbReference>
<dbReference type="PANTHER" id="PTHR37089:SF3">
    <property type="entry name" value="EXPORTED PROTEIN"/>
    <property type="match status" value="1"/>
</dbReference>
<dbReference type="InterPro" id="IPR053167">
    <property type="entry name" value="Spore_coat_component"/>
</dbReference>
<accession>A0ABY3ZZV2</accession>
<sequence length="367" mass="37264">MHSDIPLPTQGRAGLADHRPLALRAGRAAGAVNAALRCLALLAALLWAGQARADICSVTMSDVVFAGVSPISPADAYASASGNVKCTWALLSPTPPYILLLPKVLVCIHIGIGTNATGASPRTLGNGANRLEYNLYRDATYSPASVAGGSGIAGTSPIAMVLVSPNLLIGGTLNAPFTLFGKIPAGPALRAVKTVDNADTVYSSSFAAAATITYTYFNLLTPACGSGASASFPFNVQATVVNNCNISTTPLHFGAGSVLSGPVRAQGSVSVQCVNNNAFQIALNGGSVAGAVGARQMRRVGGAERINYQLSGSLDGPPWGDGTLGTTMLSGTGTGEVLPMILYGRVPVQASPRPGDYSDTVTATVVF</sequence>